<evidence type="ECO:0000256" key="1">
    <source>
        <dbReference type="ARBA" id="ARBA00022552"/>
    </source>
</evidence>
<dbReference type="STRING" id="1314777.A0A164XMB7"/>
<evidence type="ECO:0000256" key="3">
    <source>
        <dbReference type="ARBA" id="ARBA00022801"/>
    </source>
</evidence>
<name>A0A164XMB7_9AGAM</name>
<sequence>MSPRPDQYISLSCLCVGIGPGGSTSMLAQVTILDVHGRTLLGTYVRPTNPVTDYRTSVTGIEAKHLEPGHSAMRFSDVQRLASQIFQNKIIIGHTLWSEFSVLGIPHPAVDTRDLALYLPFRTHIKSNAPVIGLQTLVWNFLERKIQEGHQKTSENASACLELFKANAGTWENFIQEGKWPCSLPPDQYSRCYL</sequence>
<dbReference type="InterPro" id="IPR036397">
    <property type="entry name" value="RNaseH_sf"/>
</dbReference>
<dbReference type="GO" id="GO:0003676">
    <property type="term" value="F:nucleic acid binding"/>
    <property type="evidence" value="ECO:0007669"/>
    <property type="project" value="InterPro"/>
</dbReference>
<evidence type="ECO:0000259" key="6">
    <source>
        <dbReference type="SMART" id="SM00479"/>
    </source>
</evidence>
<dbReference type="GO" id="GO:0004527">
    <property type="term" value="F:exonuclease activity"/>
    <property type="evidence" value="ECO:0007669"/>
    <property type="project" value="UniProtKB-KW"/>
</dbReference>
<dbReference type="OrthoDB" id="8191639at2759"/>
<evidence type="ECO:0000256" key="5">
    <source>
        <dbReference type="ARBA" id="ARBA00025599"/>
    </source>
</evidence>
<evidence type="ECO:0000256" key="4">
    <source>
        <dbReference type="ARBA" id="ARBA00022839"/>
    </source>
</evidence>
<reference evidence="7 8" key="1">
    <citation type="journal article" date="2016" name="Mol. Biol. Evol.">
        <title>Comparative Genomics of Early-Diverging Mushroom-Forming Fungi Provides Insights into the Origins of Lignocellulose Decay Capabilities.</title>
        <authorList>
            <person name="Nagy L.G."/>
            <person name="Riley R."/>
            <person name="Tritt A."/>
            <person name="Adam C."/>
            <person name="Daum C."/>
            <person name="Floudas D."/>
            <person name="Sun H."/>
            <person name="Yadav J.S."/>
            <person name="Pangilinan J."/>
            <person name="Larsson K.H."/>
            <person name="Matsuura K."/>
            <person name="Barry K."/>
            <person name="Labutti K."/>
            <person name="Kuo R."/>
            <person name="Ohm R.A."/>
            <person name="Bhattacharya S.S."/>
            <person name="Shirouzu T."/>
            <person name="Yoshinaga Y."/>
            <person name="Martin F.M."/>
            <person name="Grigoriev I.V."/>
            <person name="Hibbett D.S."/>
        </authorList>
    </citation>
    <scope>NUCLEOTIDE SEQUENCE [LARGE SCALE GENOMIC DNA]</scope>
    <source>
        <strain evidence="7 8">HHB9708</strain>
    </source>
</reference>
<comment type="function">
    <text evidence="5">Exoribonuclease involved in ribosome biosynthesis. Involved in the processing of ITS1, the internal transcribed spacer localized between the 18S and 5.8S rRNAs.</text>
</comment>
<keyword evidence="1" id="KW-0698">rRNA processing</keyword>
<dbReference type="SUPFAM" id="SSF53098">
    <property type="entry name" value="Ribonuclease H-like"/>
    <property type="match status" value="1"/>
</dbReference>
<keyword evidence="8" id="KW-1185">Reference proteome</keyword>
<evidence type="ECO:0000313" key="7">
    <source>
        <dbReference type="EMBL" id="KZS96117.1"/>
    </source>
</evidence>
<evidence type="ECO:0000256" key="2">
    <source>
        <dbReference type="ARBA" id="ARBA00022722"/>
    </source>
</evidence>
<keyword evidence="4" id="KW-0269">Exonuclease</keyword>
<dbReference type="GO" id="GO:0005634">
    <property type="term" value="C:nucleus"/>
    <property type="evidence" value="ECO:0007669"/>
    <property type="project" value="TreeGrafter"/>
</dbReference>
<proteinExistence type="predicted"/>
<dbReference type="PANTHER" id="PTHR12801">
    <property type="entry name" value="RNA EXONUCLEASE REXO1 / RECO3 FAMILY MEMBER-RELATED"/>
    <property type="match status" value="1"/>
</dbReference>
<dbReference type="PANTHER" id="PTHR12801:SF45">
    <property type="entry name" value="RNA EXONUCLEASE 4"/>
    <property type="match status" value="1"/>
</dbReference>
<feature type="domain" description="Exonuclease" evidence="6">
    <location>
        <begin position="7"/>
        <end position="173"/>
    </location>
</feature>
<dbReference type="InterPro" id="IPR013520">
    <property type="entry name" value="Ribonucl_H"/>
</dbReference>
<keyword evidence="3" id="KW-0378">Hydrolase</keyword>
<dbReference type="GO" id="GO:0006364">
    <property type="term" value="P:rRNA processing"/>
    <property type="evidence" value="ECO:0007669"/>
    <property type="project" value="UniProtKB-KW"/>
</dbReference>
<keyword evidence="2" id="KW-0540">Nuclease</keyword>
<protein>
    <recommendedName>
        <fullName evidence="6">Exonuclease domain-containing protein</fullName>
    </recommendedName>
</protein>
<dbReference type="AlphaFoldDB" id="A0A164XMB7"/>
<organism evidence="7 8">
    <name type="scientific">Sistotremastrum niveocremeum HHB9708</name>
    <dbReference type="NCBI Taxonomy" id="1314777"/>
    <lineage>
        <taxon>Eukaryota</taxon>
        <taxon>Fungi</taxon>
        <taxon>Dikarya</taxon>
        <taxon>Basidiomycota</taxon>
        <taxon>Agaricomycotina</taxon>
        <taxon>Agaricomycetes</taxon>
        <taxon>Sistotremastrales</taxon>
        <taxon>Sistotremastraceae</taxon>
        <taxon>Sertulicium</taxon>
        <taxon>Sertulicium niveocremeum</taxon>
    </lineage>
</organism>
<dbReference type="Proteomes" id="UP000076722">
    <property type="component" value="Unassembled WGS sequence"/>
</dbReference>
<dbReference type="Gene3D" id="3.30.420.10">
    <property type="entry name" value="Ribonuclease H-like superfamily/Ribonuclease H"/>
    <property type="match status" value="1"/>
</dbReference>
<gene>
    <name evidence="7" type="ORF">SISNIDRAFT_337934</name>
</gene>
<dbReference type="InterPro" id="IPR012337">
    <property type="entry name" value="RNaseH-like_sf"/>
</dbReference>
<accession>A0A164XMB7</accession>
<dbReference type="SMART" id="SM00479">
    <property type="entry name" value="EXOIII"/>
    <property type="match status" value="1"/>
</dbReference>
<evidence type="ECO:0000313" key="8">
    <source>
        <dbReference type="Proteomes" id="UP000076722"/>
    </source>
</evidence>
<dbReference type="EMBL" id="KV419400">
    <property type="protein sequence ID" value="KZS96117.1"/>
    <property type="molecule type" value="Genomic_DNA"/>
</dbReference>
<dbReference type="InterPro" id="IPR047021">
    <property type="entry name" value="REXO1/3/4-like"/>
</dbReference>